<protein>
    <submittedName>
        <fullName evidence="1">Uncharacterized protein</fullName>
    </submittedName>
</protein>
<evidence type="ECO:0000313" key="1">
    <source>
        <dbReference type="EMBL" id="NMD89348.1"/>
    </source>
</evidence>
<gene>
    <name evidence="1" type="ORF">HF882_22440</name>
</gene>
<dbReference type="RefSeq" id="WP_168964249.1">
    <property type="nucleotide sequence ID" value="NZ_JABAEW010000109.1"/>
</dbReference>
<evidence type="ECO:0000313" key="2">
    <source>
        <dbReference type="Proteomes" id="UP000576225"/>
    </source>
</evidence>
<dbReference type="AlphaFoldDB" id="A0A848B1D5"/>
<comment type="caution">
    <text evidence="1">The sequence shown here is derived from an EMBL/GenBank/DDBJ whole genome shotgun (WGS) entry which is preliminary data.</text>
</comment>
<sequence>MKKSAAQMTPQLPMALPRACRRLTRLERYLLCRAIDIAWGCRREPLTPPEYVTLTEVRGKLASAIGVKSQFSDREKLLLCQMIDTLWGRSTAPLRAADFTLLAGIQGRLEPRGGC</sequence>
<proteinExistence type="predicted"/>
<dbReference type="Proteomes" id="UP000576225">
    <property type="component" value="Unassembled WGS sequence"/>
</dbReference>
<dbReference type="EMBL" id="JABAEW010000109">
    <property type="protein sequence ID" value="NMD89348.1"/>
    <property type="molecule type" value="Genomic_DNA"/>
</dbReference>
<accession>A0A848B1D5</accession>
<organism evidence="1 2">
    <name type="scientific">Victivallis vadensis</name>
    <dbReference type="NCBI Taxonomy" id="172901"/>
    <lineage>
        <taxon>Bacteria</taxon>
        <taxon>Pseudomonadati</taxon>
        <taxon>Lentisphaerota</taxon>
        <taxon>Lentisphaeria</taxon>
        <taxon>Victivallales</taxon>
        <taxon>Victivallaceae</taxon>
        <taxon>Victivallis</taxon>
    </lineage>
</organism>
<reference evidence="1 2" key="1">
    <citation type="submission" date="2020-04" db="EMBL/GenBank/DDBJ databases">
        <authorList>
            <person name="Hitch T.C.A."/>
            <person name="Wylensek D."/>
            <person name="Clavel T."/>
        </authorList>
    </citation>
    <scope>NUCLEOTIDE SEQUENCE [LARGE SCALE GENOMIC DNA]</scope>
    <source>
        <strain evidence="1 2">COR2-253-APC-1A</strain>
    </source>
</reference>
<name>A0A848B1D5_9BACT</name>